<evidence type="ECO:0000256" key="7">
    <source>
        <dbReference type="ARBA" id="ARBA00022553"/>
    </source>
</evidence>
<dbReference type="CDD" id="cd00184">
    <property type="entry name" value="TNF"/>
    <property type="match status" value="1"/>
</dbReference>
<dbReference type="InterPro" id="IPR021184">
    <property type="entry name" value="TNF_CS"/>
</dbReference>
<evidence type="ECO:0000256" key="9">
    <source>
        <dbReference type="ARBA" id="ARBA00022703"/>
    </source>
</evidence>
<evidence type="ECO:0000256" key="17">
    <source>
        <dbReference type="ARBA" id="ARBA00074586"/>
    </source>
</evidence>
<dbReference type="Proteomes" id="UP000518305">
    <property type="component" value="Unassembled WGS sequence"/>
</dbReference>
<evidence type="ECO:0000256" key="18">
    <source>
        <dbReference type="ARBA" id="ARBA00083215"/>
    </source>
</evidence>
<keyword evidence="5" id="KW-0202">Cytokine</keyword>
<keyword evidence="14 21" id="KW-0472">Membrane</keyword>
<dbReference type="InterPro" id="IPR006052">
    <property type="entry name" value="TNF_dom"/>
</dbReference>
<dbReference type="SUPFAM" id="SSF49842">
    <property type="entry name" value="TNF-like"/>
    <property type="match status" value="1"/>
</dbReference>
<dbReference type="AlphaFoldDB" id="A0A7K9D1E4"/>
<dbReference type="Gene3D" id="2.60.120.40">
    <property type="match status" value="1"/>
</dbReference>
<evidence type="ECO:0000313" key="23">
    <source>
        <dbReference type="EMBL" id="NXG57772.1"/>
    </source>
</evidence>
<dbReference type="PROSITE" id="PS50049">
    <property type="entry name" value="THD_2"/>
    <property type="match status" value="1"/>
</dbReference>
<feature type="region of interest" description="Disordered" evidence="20">
    <location>
        <begin position="143"/>
        <end position="170"/>
    </location>
</feature>
<comment type="similarity">
    <text evidence="3">Belongs to the tumor necrosis factor family.</text>
</comment>
<comment type="function">
    <text evidence="15">Cytokine that binds to TNFRSF10A/TRAILR1, TNFRSF10B/TRAILR2, TNFRSF10C/TRAILR3, TNFRSF10D/TRAILR4 and possibly also to TNFRSF11B/OPG. Induces apoptosis. Its activity may be modulated by binding to the decoy receptors TNFRSF10C/TRAILR3, TNFRSF10D/TRAILR4 and TNFRSF11B/OPG that cannot induce apoptosis.</text>
</comment>
<dbReference type="GO" id="GO:0005615">
    <property type="term" value="C:extracellular space"/>
    <property type="evidence" value="ECO:0007669"/>
    <property type="project" value="UniProtKB-KW"/>
</dbReference>
<evidence type="ECO:0000256" key="6">
    <source>
        <dbReference type="ARBA" id="ARBA00022525"/>
    </source>
</evidence>
<dbReference type="PANTHER" id="PTHR11471">
    <property type="entry name" value="TUMOR NECROSIS FACTOR FAMILY MEMBER"/>
    <property type="match status" value="1"/>
</dbReference>
<keyword evidence="8 21" id="KW-0812">Transmembrane</keyword>
<dbReference type="OrthoDB" id="9446605at2759"/>
<dbReference type="EMBL" id="VWZJ01003984">
    <property type="protein sequence ID" value="NXG57772.1"/>
    <property type="molecule type" value="Genomic_DNA"/>
</dbReference>
<evidence type="ECO:0000256" key="20">
    <source>
        <dbReference type="SAM" id="MobiDB-lite"/>
    </source>
</evidence>
<dbReference type="Pfam" id="PF00229">
    <property type="entry name" value="TNF"/>
    <property type="match status" value="1"/>
</dbReference>
<evidence type="ECO:0000256" key="21">
    <source>
        <dbReference type="SAM" id="Phobius"/>
    </source>
</evidence>
<dbReference type="GO" id="GO:0005125">
    <property type="term" value="F:cytokine activity"/>
    <property type="evidence" value="ECO:0007669"/>
    <property type="project" value="UniProtKB-KW"/>
</dbReference>
<evidence type="ECO:0000256" key="12">
    <source>
        <dbReference type="ARBA" id="ARBA00022968"/>
    </source>
</evidence>
<keyword evidence="12" id="KW-0735">Signal-anchor</keyword>
<proteinExistence type="inferred from homology"/>
<evidence type="ECO:0000256" key="19">
    <source>
        <dbReference type="PIRSR" id="PIRSR038013-50"/>
    </source>
</evidence>
<dbReference type="GO" id="GO:0005886">
    <property type="term" value="C:plasma membrane"/>
    <property type="evidence" value="ECO:0007669"/>
    <property type="project" value="UniProtKB-SubCell"/>
</dbReference>
<reference evidence="23 24" key="1">
    <citation type="submission" date="2019-09" db="EMBL/GenBank/DDBJ databases">
        <title>Bird 10,000 Genomes (B10K) Project - Family phase.</title>
        <authorList>
            <person name="Zhang G."/>
        </authorList>
    </citation>
    <scope>NUCLEOTIDE SEQUENCE [LARGE SCALE GENOMIC DNA]</scope>
    <source>
        <strain evidence="23">B10K-DU-001-23</strain>
        <tissue evidence="23">Muscle</tissue>
    </source>
</reference>
<comment type="subunit">
    <text evidence="16">Homotrimer. One TNFSF10 homotrimer interacts with three TNFSF10A mononers. One TNFSF10 homotrimer interacts with three TNFSF10B mononers.</text>
</comment>
<evidence type="ECO:0000256" key="14">
    <source>
        <dbReference type="ARBA" id="ARBA00023136"/>
    </source>
</evidence>
<dbReference type="InterPro" id="IPR008983">
    <property type="entry name" value="Tumour_necrosis_fac-like_dom"/>
</dbReference>
<comment type="subcellular location">
    <subcellularLocation>
        <location evidence="1">Cell membrane</location>
        <topology evidence="1">Single-pass type II membrane protein</topology>
    </subcellularLocation>
    <subcellularLocation>
        <location evidence="2">Secreted</location>
    </subcellularLocation>
</comment>
<protein>
    <recommendedName>
        <fullName evidence="17">Tumor necrosis factor ligand superfamily member 10</fullName>
    </recommendedName>
    <alternativeName>
        <fullName evidence="18">TNF-related apoptosis-inducing ligand</fullName>
    </alternativeName>
</protein>
<evidence type="ECO:0000256" key="1">
    <source>
        <dbReference type="ARBA" id="ARBA00004401"/>
    </source>
</evidence>
<organism evidence="23 24">
    <name type="scientific">Hemiprocne comata</name>
    <dbReference type="NCBI Taxonomy" id="243314"/>
    <lineage>
        <taxon>Eukaryota</taxon>
        <taxon>Metazoa</taxon>
        <taxon>Chordata</taxon>
        <taxon>Craniata</taxon>
        <taxon>Vertebrata</taxon>
        <taxon>Euteleostomi</taxon>
        <taxon>Archelosauria</taxon>
        <taxon>Archosauria</taxon>
        <taxon>Dinosauria</taxon>
        <taxon>Saurischia</taxon>
        <taxon>Theropoda</taxon>
        <taxon>Coelurosauria</taxon>
        <taxon>Aves</taxon>
        <taxon>Neognathae</taxon>
        <taxon>Neoaves</taxon>
        <taxon>Strisores</taxon>
        <taxon>Apodiformes</taxon>
        <taxon>Apodidae</taxon>
        <taxon>Hemiprocninae</taxon>
        <taxon>Hemiprocne</taxon>
    </lineage>
</organism>
<dbReference type="GO" id="GO:0006915">
    <property type="term" value="P:apoptotic process"/>
    <property type="evidence" value="ECO:0007669"/>
    <property type="project" value="UniProtKB-KW"/>
</dbReference>
<feature type="domain" description="THD" evidence="22">
    <location>
        <begin position="140"/>
        <end position="305"/>
    </location>
</feature>
<evidence type="ECO:0000256" key="3">
    <source>
        <dbReference type="ARBA" id="ARBA00008670"/>
    </source>
</evidence>
<keyword evidence="13 21" id="KW-1133">Transmembrane helix</keyword>
<dbReference type="SMART" id="SM00207">
    <property type="entry name" value="TNF"/>
    <property type="match status" value="1"/>
</dbReference>
<accession>A0A7K9D1E4</accession>
<keyword evidence="6" id="KW-0964">Secreted</keyword>
<dbReference type="FunFam" id="2.60.120.40:FF:000014">
    <property type="entry name" value="Tumor necrosis factor ligand superfamily member"/>
    <property type="match status" value="1"/>
</dbReference>
<sequence length="306" mass="34596">MLPAAGPSPGQTCGAVLVFAVLLQSVCVAVTFIYFTSELKQGGEKSWFSLLLQLRETYSKSGIACLTGEEIGDFIQNLDLNESEDRTADPCWQVKWHLGKLIKKMMSRSFEENISALNAERALSLSHTEGQQPRSPSTRIAAHLTGNSNRKNSLAPRIDSAPRRGSGQKINNWESSRKGHSFLYNVELRNGELVIPQTGFYYIYSQTYFRFRENESEDSDLLTQIRNPKQLVQYVYKLTNYPEPILLMKSARTSCWSKKAEYGLYSIYQGGVFQLKREDRIFVSVSNSDIVDMDKEASFFGAFMIG</sequence>
<evidence type="ECO:0000256" key="16">
    <source>
        <dbReference type="ARBA" id="ARBA00063957"/>
    </source>
</evidence>
<evidence type="ECO:0000256" key="4">
    <source>
        <dbReference type="ARBA" id="ARBA00022475"/>
    </source>
</evidence>
<comment type="caution">
    <text evidence="23">The sequence shown here is derived from an EMBL/GenBank/DDBJ whole genome shotgun (WGS) entry which is preliminary data.</text>
</comment>
<dbReference type="GO" id="GO:2001238">
    <property type="term" value="P:positive regulation of extrinsic apoptotic signaling pathway"/>
    <property type="evidence" value="ECO:0007669"/>
    <property type="project" value="UniProtKB-ARBA"/>
</dbReference>
<evidence type="ECO:0000256" key="8">
    <source>
        <dbReference type="ARBA" id="ARBA00022692"/>
    </source>
</evidence>
<name>A0A7K9D1E4_9AVES</name>
<dbReference type="GO" id="GO:0046872">
    <property type="term" value="F:metal ion binding"/>
    <property type="evidence" value="ECO:0007669"/>
    <property type="project" value="UniProtKB-KW"/>
</dbReference>
<keyword evidence="10 19" id="KW-0479">Metal-binding</keyword>
<evidence type="ECO:0000256" key="11">
    <source>
        <dbReference type="ARBA" id="ARBA00022833"/>
    </source>
</evidence>
<feature type="transmembrane region" description="Helical" evidence="21">
    <location>
        <begin position="15"/>
        <end position="35"/>
    </location>
</feature>
<evidence type="ECO:0000256" key="15">
    <source>
        <dbReference type="ARBA" id="ARBA00055277"/>
    </source>
</evidence>
<dbReference type="PANTHER" id="PTHR11471:SF27">
    <property type="entry name" value="TUMOR NECROSIS FACTOR LIGAND SUPERFAMILY MEMBER 10"/>
    <property type="match status" value="1"/>
</dbReference>
<dbReference type="PROSITE" id="PS00251">
    <property type="entry name" value="THD_1"/>
    <property type="match status" value="1"/>
</dbReference>
<feature type="non-terminal residue" evidence="23">
    <location>
        <position position="306"/>
    </location>
</feature>
<evidence type="ECO:0000256" key="2">
    <source>
        <dbReference type="ARBA" id="ARBA00004613"/>
    </source>
</evidence>
<evidence type="ECO:0000259" key="22">
    <source>
        <dbReference type="PROSITE" id="PS50049"/>
    </source>
</evidence>
<dbReference type="GO" id="GO:0005164">
    <property type="term" value="F:tumor necrosis factor receptor binding"/>
    <property type="evidence" value="ECO:0007669"/>
    <property type="project" value="InterPro"/>
</dbReference>
<evidence type="ECO:0000256" key="5">
    <source>
        <dbReference type="ARBA" id="ARBA00022514"/>
    </source>
</evidence>
<keyword evidence="11 19" id="KW-0862">Zinc</keyword>
<feature type="binding site" evidence="19">
    <location>
        <position position="255"/>
    </location>
    <ligand>
        <name>Zn(2+)</name>
        <dbReference type="ChEBI" id="CHEBI:29105"/>
        <note>ligand shared between all trimeric partners</note>
    </ligand>
</feature>
<feature type="non-terminal residue" evidence="23">
    <location>
        <position position="1"/>
    </location>
</feature>
<keyword evidence="24" id="KW-1185">Reference proteome</keyword>
<dbReference type="GO" id="GO:0006955">
    <property type="term" value="P:immune response"/>
    <property type="evidence" value="ECO:0007669"/>
    <property type="project" value="InterPro"/>
</dbReference>
<evidence type="ECO:0000313" key="24">
    <source>
        <dbReference type="Proteomes" id="UP000518305"/>
    </source>
</evidence>
<keyword evidence="9" id="KW-0053">Apoptosis</keyword>
<evidence type="ECO:0000256" key="13">
    <source>
        <dbReference type="ARBA" id="ARBA00022989"/>
    </source>
</evidence>
<keyword evidence="4" id="KW-1003">Cell membrane</keyword>
<evidence type="ECO:0000256" key="10">
    <source>
        <dbReference type="ARBA" id="ARBA00022723"/>
    </source>
</evidence>
<gene>
    <name evidence="23" type="primary">Tnfsf10_0</name>
    <name evidence="23" type="ORF">HEMCOM_R01695</name>
</gene>
<dbReference type="InterPro" id="IPR017355">
    <property type="entry name" value="TNF_ligand_10/11"/>
</dbReference>
<keyword evidence="7" id="KW-0597">Phosphoprotein</keyword>
<dbReference type="PIRSF" id="PIRSF038013">
    <property type="entry name" value="TNF10_TNF11"/>
    <property type="match status" value="1"/>
</dbReference>